<dbReference type="RefSeq" id="XP_064700810.1">
    <property type="nucleotide sequence ID" value="XM_064853047.1"/>
</dbReference>
<dbReference type="PANTHER" id="PTHR36206:SF4">
    <property type="entry name" value="HYPOTHETICAL CONSERVED PROTEIN (EUROFUNG)-RELATED"/>
    <property type="match status" value="1"/>
</dbReference>
<keyword evidence="9" id="KW-1185">Reference proteome</keyword>
<accession>A0AAV9MU50</accession>
<evidence type="ECO:0000256" key="6">
    <source>
        <dbReference type="ARBA" id="ARBA00023242"/>
    </source>
</evidence>
<keyword evidence="6" id="KW-0539">Nucleus</keyword>
<protein>
    <recommendedName>
        <fullName evidence="10">Transcription factor domain-containing protein</fullName>
    </recommendedName>
</protein>
<reference evidence="8 9" key="1">
    <citation type="submission" date="2023-08" db="EMBL/GenBank/DDBJ databases">
        <title>Black Yeasts Isolated from many extreme environments.</title>
        <authorList>
            <person name="Coleine C."/>
            <person name="Stajich J.E."/>
            <person name="Selbmann L."/>
        </authorList>
    </citation>
    <scope>NUCLEOTIDE SEQUENCE [LARGE SCALE GENOMIC DNA]</scope>
    <source>
        <strain evidence="8 9">CCFEE 5792</strain>
    </source>
</reference>
<keyword evidence="4" id="KW-0238">DNA-binding</keyword>
<proteinExistence type="predicted"/>
<evidence type="ECO:0000256" key="3">
    <source>
        <dbReference type="ARBA" id="ARBA00023015"/>
    </source>
</evidence>
<dbReference type="InterPro" id="IPR052360">
    <property type="entry name" value="Transcr_Regulatory_Proteins"/>
</dbReference>
<organism evidence="8 9">
    <name type="scientific">Exophiala bonariae</name>
    <dbReference type="NCBI Taxonomy" id="1690606"/>
    <lineage>
        <taxon>Eukaryota</taxon>
        <taxon>Fungi</taxon>
        <taxon>Dikarya</taxon>
        <taxon>Ascomycota</taxon>
        <taxon>Pezizomycotina</taxon>
        <taxon>Eurotiomycetes</taxon>
        <taxon>Chaetothyriomycetidae</taxon>
        <taxon>Chaetothyriales</taxon>
        <taxon>Herpotrichiellaceae</taxon>
        <taxon>Exophiala</taxon>
    </lineage>
</organism>
<name>A0AAV9MU50_9EURO</name>
<dbReference type="EMBL" id="JAVRRD010000039">
    <property type="protein sequence ID" value="KAK5045174.1"/>
    <property type="molecule type" value="Genomic_DNA"/>
</dbReference>
<dbReference type="Proteomes" id="UP001358417">
    <property type="component" value="Unassembled WGS sequence"/>
</dbReference>
<gene>
    <name evidence="8" type="ORF">LTR84_009507</name>
</gene>
<evidence type="ECO:0000256" key="1">
    <source>
        <dbReference type="ARBA" id="ARBA00022723"/>
    </source>
</evidence>
<evidence type="ECO:0008006" key="10">
    <source>
        <dbReference type="Google" id="ProtNLM"/>
    </source>
</evidence>
<comment type="caution">
    <text evidence="8">The sequence shown here is derived from an EMBL/GenBank/DDBJ whole genome shotgun (WGS) entry which is preliminary data.</text>
</comment>
<evidence type="ECO:0000313" key="9">
    <source>
        <dbReference type="Proteomes" id="UP001358417"/>
    </source>
</evidence>
<sequence>MVSRFLTANPSGEIELSKPKIKEYSIPFQVPGSKADRELLHYYCCQTAGDLSSSLDGDFWTHLILSRGHDEPVIRNALVTLSRLHKDYIFEEVGTSSPNPGDTPVHHARNLSLVARSHRQLRNYLFRMDATLEVALICSIIFYSFESLLGEPERAIDHLNHGLMLLKQSQVQQVLGFSDDGLMKRLVRLYERLDVQASTFEDRRPPILTLVTSEERMGLCSVVPPHLSDTVQAEAVLIKLQNWALHHFITHVDLKHRPWEEYPLDVLCERRVLAMQFDRYGHVLEQYCVVSGIKSQRLGLVMQQEQTTQLLHLQTQFLLFRALLSENLPSMFWMKSLLSSDDGLTCQGTRQLLTFSSNPDDSLRQALSSLTRILSADNGTPTASNSKPMSSKDQNPFPEKQRRTFTLSGQIVPALYFTCIKTTDPDILSWARAATLAIRGRDGLWDAETVSFIIEEVAQINALSEHSDLTTIISPMSEDDTQPSGKILDSKAIDLACYCDESCAGRQGHEPQIPKRLKYEPGYRLEDAGLEILDADGGIRDVAKQLHEKLIARTEGSDPWRYHSPKLKDRGKTSEESFLNHVEIIQEPHFHPSTSAMYSTFDASRPASI</sequence>
<dbReference type="PANTHER" id="PTHR36206">
    <property type="entry name" value="ASPERCRYPTIN BIOSYNTHESIS CLUSTER-SPECIFIC TRANSCRIPTION REGULATOR ATNN-RELATED"/>
    <property type="match status" value="1"/>
</dbReference>
<keyword evidence="5" id="KW-0804">Transcription</keyword>
<evidence type="ECO:0000256" key="5">
    <source>
        <dbReference type="ARBA" id="ARBA00023163"/>
    </source>
</evidence>
<dbReference type="GO" id="GO:0046872">
    <property type="term" value="F:metal ion binding"/>
    <property type="evidence" value="ECO:0007669"/>
    <property type="project" value="UniProtKB-KW"/>
</dbReference>
<feature type="compositionally biased region" description="Polar residues" evidence="7">
    <location>
        <begin position="376"/>
        <end position="394"/>
    </location>
</feature>
<feature type="region of interest" description="Disordered" evidence="7">
    <location>
        <begin position="376"/>
        <end position="400"/>
    </location>
</feature>
<dbReference type="GeneID" id="89977666"/>
<evidence type="ECO:0000256" key="7">
    <source>
        <dbReference type="SAM" id="MobiDB-lite"/>
    </source>
</evidence>
<evidence type="ECO:0000256" key="4">
    <source>
        <dbReference type="ARBA" id="ARBA00023125"/>
    </source>
</evidence>
<dbReference type="GO" id="GO:0003677">
    <property type="term" value="F:DNA binding"/>
    <property type="evidence" value="ECO:0007669"/>
    <property type="project" value="UniProtKB-KW"/>
</dbReference>
<evidence type="ECO:0000313" key="8">
    <source>
        <dbReference type="EMBL" id="KAK5045174.1"/>
    </source>
</evidence>
<keyword evidence="3" id="KW-0805">Transcription regulation</keyword>
<keyword evidence="1" id="KW-0479">Metal-binding</keyword>
<dbReference type="AlphaFoldDB" id="A0AAV9MU50"/>
<evidence type="ECO:0000256" key="2">
    <source>
        <dbReference type="ARBA" id="ARBA00022833"/>
    </source>
</evidence>
<keyword evidence="2" id="KW-0862">Zinc</keyword>